<evidence type="ECO:0000256" key="1">
    <source>
        <dbReference type="SAM" id="Phobius"/>
    </source>
</evidence>
<dbReference type="Proteomes" id="UP000178892">
    <property type="component" value="Unassembled WGS sequence"/>
</dbReference>
<reference evidence="2 3" key="1">
    <citation type="journal article" date="2016" name="Nat. Commun.">
        <title>Thousands of microbial genomes shed light on interconnected biogeochemical processes in an aquifer system.</title>
        <authorList>
            <person name="Anantharaman K."/>
            <person name="Brown C.T."/>
            <person name="Hug L.A."/>
            <person name="Sharon I."/>
            <person name="Castelle C.J."/>
            <person name="Probst A.J."/>
            <person name="Thomas B.C."/>
            <person name="Singh A."/>
            <person name="Wilkins M.J."/>
            <person name="Karaoz U."/>
            <person name="Brodie E.L."/>
            <person name="Williams K.H."/>
            <person name="Hubbard S.S."/>
            <person name="Banfield J.F."/>
        </authorList>
    </citation>
    <scope>NUCLEOTIDE SEQUENCE [LARGE SCALE GENOMIC DNA]</scope>
</reference>
<keyword evidence="1" id="KW-0472">Membrane</keyword>
<comment type="caution">
    <text evidence="2">The sequence shown here is derived from an EMBL/GenBank/DDBJ whole genome shotgun (WGS) entry which is preliminary data.</text>
</comment>
<feature type="transmembrane region" description="Helical" evidence="1">
    <location>
        <begin position="46"/>
        <end position="65"/>
    </location>
</feature>
<keyword evidence="1" id="KW-0812">Transmembrane</keyword>
<keyword evidence="1" id="KW-1133">Transmembrane helix</keyword>
<protein>
    <recommendedName>
        <fullName evidence="4">Undecaprenyl pyrophosphate phosphatase</fullName>
    </recommendedName>
</protein>
<organism evidence="2 3">
    <name type="scientific">Candidatus Doudnabacteria bacterium RIFCSPHIGHO2_01_FULL_46_24</name>
    <dbReference type="NCBI Taxonomy" id="1817825"/>
    <lineage>
        <taxon>Bacteria</taxon>
        <taxon>Candidatus Doudnaibacteriota</taxon>
    </lineage>
</organism>
<feature type="transmembrane region" description="Helical" evidence="1">
    <location>
        <begin position="200"/>
        <end position="220"/>
    </location>
</feature>
<sequence length="224" mass="25521">MSKLVTLSILIAIVYSWEDLKRFLWMIIRSKARNKNTTRSLHLDQFVATVLMFVSLPISLMYFLTSEIDLGHKLIFIAVELLLISILAWSLGIFLNRLRLLKFASGAEKIGVVAYSVMGLVSPGLRWVDPWNIERRLIAKFTLFLSIPALVGLALKQLVNWSPTTEALPNLDFLIQIAVAGLMINVTVEFLERHMRRHRWVYLSAYLRIVLGIAIGFALIRGLN</sequence>
<evidence type="ECO:0000313" key="2">
    <source>
        <dbReference type="EMBL" id="OGE80773.1"/>
    </source>
</evidence>
<feature type="transmembrane region" description="Helical" evidence="1">
    <location>
        <begin position="74"/>
        <end position="95"/>
    </location>
</feature>
<dbReference type="EMBL" id="MFEL01000018">
    <property type="protein sequence ID" value="OGE80773.1"/>
    <property type="molecule type" value="Genomic_DNA"/>
</dbReference>
<dbReference type="AlphaFoldDB" id="A0A1F5NT33"/>
<name>A0A1F5NT33_9BACT</name>
<feature type="transmembrane region" description="Helical" evidence="1">
    <location>
        <begin position="137"/>
        <end position="155"/>
    </location>
</feature>
<gene>
    <name evidence="2" type="ORF">A2720_04400</name>
</gene>
<evidence type="ECO:0008006" key="4">
    <source>
        <dbReference type="Google" id="ProtNLM"/>
    </source>
</evidence>
<proteinExistence type="predicted"/>
<accession>A0A1F5NT33</accession>
<evidence type="ECO:0000313" key="3">
    <source>
        <dbReference type="Proteomes" id="UP000178892"/>
    </source>
</evidence>
<feature type="transmembrane region" description="Helical" evidence="1">
    <location>
        <begin position="167"/>
        <end position="188"/>
    </location>
</feature>